<dbReference type="GO" id="GO:0009279">
    <property type="term" value="C:cell outer membrane"/>
    <property type="evidence" value="ECO:0007669"/>
    <property type="project" value="UniProtKB-SubCell"/>
</dbReference>
<evidence type="ECO:0000256" key="6">
    <source>
        <dbReference type="ARBA" id="ARBA00022729"/>
    </source>
</evidence>
<evidence type="ECO:0000256" key="2">
    <source>
        <dbReference type="ARBA" id="ARBA00010248"/>
    </source>
</evidence>
<comment type="subunit">
    <text evidence="10">Interacts with TamB to form the translocation and assembly module (TAM).</text>
</comment>
<feature type="domain" description="Bacterial surface antigen (D15)" evidence="12">
    <location>
        <begin position="298"/>
        <end position="570"/>
    </location>
</feature>
<evidence type="ECO:0000256" key="10">
    <source>
        <dbReference type="ARBA" id="ARBA00093548"/>
    </source>
</evidence>
<evidence type="ECO:0000256" key="3">
    <source>
        <dbReference type="ARBA" id="ARBA00015419"/>
    </source>
</evidence>
<keyword evidence="4" id="KW-1134">Transmembrane beta strand</keyword>
<keyword evidence="15" id="KW-1185">Reference proteome</keyword>
<evidence type="ECO:0000313" key="14">
    <source>
        <dbReference type="EMBL" id="CED72395.1"/>
    </source>
</evidence>
<keyword evidence="5" id="KW-0812">Transmembrane</keyword>
<gene>
    <name evidence="14" type="ORF">AWOD_I_2339</name>
</gene>
<evidence type="ECO:0000313" key="15">
    <source>
        <dbReference type="Proteomes" id="UP000032427"/>
    </source>
</evidence>
<accession>A0A090IVI6</accession>
<evidence type="ECO:0000256" key="5">
    <source>
        <dbReference type="ARBA" id="ARBA00022692"/>
    </source>
</evidence>
<feature type="signal peptide" evidence="11">
    <location>
        <begin position="1"/>
        <end position="22"/>
    </location>
</feature>
<keyword evidence="6 11" id="KW-0732">Signal</keyword>
<evidence type="ECO:0000256" key="8">
    <source>
        <dbReference type="ARBA" id="ARBA00023237"/>
    </source>
</evidence>
<dbReference type="Gene3D" id="2.40.160.50">
    <property type="entry name" value="membrane protein fhac: a member of the omp85/tpsb transporter family"/>
    <property type="match status" value="1"/>
</dbReference>
<dbReference type="HOGENOM" id="CLU_018618_1_0_6"/>
<evidence type="ECO:0000256" key="1">
    <source>
        <dbReference type="ARBA" id="ARBA00004442"/>
    </source>
</evidence>
<comment type="similarity">
    <text evidence="2">Belongs to the TamA family.</text>
</comment>
<dbReference type="Pfam" id="PF01103">
    <property type="entry name" value="Omp85"/>
    <property type="match status" value="1"/>
</dbReference>
<feature type="domain" description="TamA POTRA" evidence="13">
    <location>
        <begin position="25"/>
        <end position="98"/>
    </location>
</feature>
<sequence length="573" mass="64011">MTKKLSLFITSCLFIASPYVLAETELSIEGLDGPLLSNVEAYTSNIPEEDYSTSLRFQSRLEENVINALKALGYYEPVVTFSIDGEADDNELIMTVKPGKPVYIYLSDIVVTGDAKKDIDFIAAIEKSGLNLGEVIDHGKYASLKATLQNLALRKGYFDGEFVTSRLEVAPGRRQAMIRLHYNSGNRYHFGVTSINGSQIEEVRVRAIIPFKKGDPYLASQVGLLNQSLSNTEWFSSVYVEPDLDAIGSTQLLPMTVHLSPQVRNQLETSLGYATDVGVRGKVRWKKPWLNDAGHSLDTALQVSKPEQEATVSYKIPLKQVLNDYYIVKYGLKNIDNRNTDSLESNLAFERHWIFDSGWHRTIYTRFLYEEFTQGIQDGTAFLVLPGVSFAKSRSRGGTMPMWGDKKSFTIEATDQSLSSDARLLRVQAQGAIVRSLGQNHRGVARSDMGAMYTDNFYKLPPSIRFFAGGDNSIRGYGYEEISPKDESGFLTGGQYMATASLEYQYRVVGNWWIATFVDYGDSWISTPDWKRGAGIGVRWASPVGPVRLDFAWGFDANPGDEFKVHFTLGPEV</sequence>
<dbReference type="OrthoDB" id="9769707at2"/>
<feature type="chain" id="PRO_5001858039" description="Translocation and assembly module subunit TamA" evidence="11">
    <location>
        <begin position="23"/>
        <end position="573"/>
    </location>
</feature>
<name>A0A090IVI6_9GAMM</name>
<dbReference type="AlphaFoldDB" id="A0A090IVI6"/>
<reference evidence="15" key="1">
    <citation type="submission" date="2014-09" db="EMBL/GenBank/DDBJ databases">
        <authorList>
            <person name="Hjerde E."/>
        </authorList>
    </citation>
    <scope>NUCLEOTIDE SEQUENCE [LARGE SCALE GENOMIC DNA]</scope>
    <source>
        <strain evidence="15">06/09/139</strain>
    </source>
</reference>
<evidence type="ECO:0000256" key="11">
    <source>
        <dbReference type="SAM" id="SignalP"/>
    </source>
</evidence>
<keyword evidence="8" id="KW-0998">Cell outer membrane</keyword>
<dbReference type="GO" id="GO:0009306">
    <property type="term" value="P:protein secretion"/>
    <property type="evidence" value="ECO:0007669"/>
    <property type="project" value="TreeGrafter"/>
</dbReference>
<dbReference type="EMBL" id="LN554846">
    <property type="protein sequence ID" value="CED72395.1"/>
    <property type="molecule type" value="Genomic_DNA"/>
</dbReference>
<dbReference type="GO" id="GO:0097347">
    <property type="term" value="C:TAM protein secretion complex"/>
    <property type="evidence" value="ECO:0007669"/>
    <property type="project" value="TreeGrafter"/>
</dbReference>
<dbReference type="GeneID" id="28541930"/>
<evidence type="ECO:0000256" key="9">
    <source>
        <dbReference type="ARBA" id="ARBA00033063"/>
    </source>
</evidence>
<dbReference type="Pfam" id="PF17243">
    <property type="entry name" value="POTRA_TamA_1"/>
    <property type="match status" value="1"/>
</dbReference>
<evidence type="ECO:0000259" key="13">
    <source>
        <dbReference type="Pfam" id="PF17243"/>
    </source>
</evidence>
<dbReference type="InterPro" id="IPR039910">
    <property type="entry name" value="D15-like"/>
</dbReference>
<dbReference type="PATRIC" id="fig|80852.17.peg.2420"/>
<keyword evidence="7" id="KW-0472">Membrane</keyword>
<dbReference type="Proteomes" id="UP000032427">
    <property type="component" value="Chromosome 1"/>
</dbReference>
<organism evidence="14 15">
    <name type="scientific">Aliivibrio wodanis</name>
    <dbReference type="NCBI Taxonomy" id="80852"/>
    <lineage>
        <taxon>Bacteria</taxon>
        <taxon>Pseudomonadati</taxon>
        <taxon>Pseudomonadota</taxon>
        <taxon>Gammaproteobacteria</taxon>
        <taxon>Vibrionales</taxon>
        <taxon>Vibrionaceae</taxon>
        <taxon>Aliivibrio</taxon>
    </lineage>
</organism>
<dbReference type="InterPro" id="IPR000184">
    <property type="entry name" value="Bac_surfAg_D15"/>
</dbReference>
<dbReference type="Gene3D" id="3.10.20.310">
    <property type="entry name" value="membrane protein fhac"/>
    <property type="match status" value="3"/>
</dbReference>
<comment type="subcellular location">
    <subcellularLocation>
        <location evidence="1">Cell outer membrane</location>
    </subcellularLocation>
</comment>
<dbReference type="InterPro" id="IPR035243">
    <property type="entry name" value="TamA_POTRA_Dom_1"/>
</dbReference>
<proteinExistence type="inferred from homology"/>
<evidence type="ECO:0000259" key="12">
    <source>
        <dbReference type="Pfam" id="PF01103"/>
    </source>
</evidence>
<dbReference type="PANTHER" id="PTHR12815:SF47">
    <property type="entry name" value="TRANSLOCATION AND ASSEMBLY MODULE SUBUNIT TAMA"/>
    <property type="match status" value="1"/>
</dbReference>
<dbReference type="KEGG" id="awd:AWOD_I_2339"/>
<dbReference type="STRING" id="80852.AWOD_I_2339"/>
<evidence type="ECO:0000256" key="7">
    <source>
        <dbReference type="ARBA" id="ARBA00023136"/>
    </source>
</evidence>
<protein>
    <recommendedName>
        <fullName evidence="3">Translocation and assembly module subunit TamA</fullName>
    </recommendedName>
    <alternativeName>
        <fullName evidence="9">Autotransporter assembly factor TamA</fullName>
    </alternativeName>
</protein>
<evidence type="ECO:0000256" key="4">
    <source>
        <dbReference type="ARBA" id="ARBA00022452"/>
    </source>
</evidence>
<dbReference type="PANTHER" id="PTHR12815">
    <property type="entry name" value="SORTING AND ASSEMBLY MACHINERY SAMM50 PROTEIN FAMILY MEMBER"/>
    <property type="match status" value="1"/>
</dbReference>